<proteinExistence type="predicted"/>
<dbReference type="InterPro" id="IPR014720">
    <property type="entry name" value="dsRBD_dom"/>
</dbReference>
<evidence type="ECO:0000256" key="2">
    <source>
        <dbReference type="SAM" id="MobiDB-lite"/>
    </source>
</evidence>
<evidence type="ECO:0000313" key="4">
    <source>
        <dbReference type="EMBL" id="KAF8484429.1"/>
    </source>
</evidence>
<dbReference type="GO" id="GO:0003723">
    <property type="term" value="F:RNA binding"/>
    <property type="evidence" value="ECO:0007669"/>
    <property type="project" value="UniProtKB-UniRule"/>
</dbReference>
<protein>
    <recommendedName>
        <fullName evidence="3">DRBM domain-containing protein</fullName>
    </recommendedName>
</protein>
<keyword evidence="1" id="KW-0694">RNA-binding</keyword>
<dbReference type="SUPFAM" id="SSF54768">
    <property type="entry name" value="dsRNA-binding domain-like"/>
    <property type="match status" value="1"/>
</dbReference>
<dbReference type="Pfam" id="PF00035">
    <property type="entry name" value="dsrm"/>
    <property type="match status" value="1"/>
</dbReference>
<dbReference type="AlphaFoldDB" id="A0A9P5N1X6"/>
<feature type="compositionally biased region" description="Polar residues" evidence="2">
    <location>
        <begin position="11"/>
        <end position="26"/>
    </location>
</feature>
<evidence type="ECO:0000256" key="1">
    <source>
        <dbReference type="PROSITE-ProRule" id="PRU00266"/>
    </source>
</evidence>
<dbReference type="PROSITE" id="PS50137">
    <property type="entry name" value="DS_RBD"/>
    <property type="match status" value="1"/>
</dbReference>
<dbReference type="Gene3D" id="3.30.160.20">
    <property type="match status" value="1"/>
</dbReference>
<comment type="caution">
    <text evidence="4">The sequence shown here is derived from an EMBL/GenBank/DDBJ whole genome shotgun (WGS) entry which is preliminary data.</text>
</comment>
<sequence length="81" mass="8753">MADPVRDLNNFLHSQPGGSATKNLMWNSRKEGPEHDTAYHVTAVFRGVNVGVGHGSSMGSAKRNASVQALEYLRQHVPPGL</sequence>
<organism evidence="4 5">
    <name type="scientific">Russula ochroleuca</name>
    <dbReference type="NCBI Taxonomy" id="152965"/>
    <lineage>
        <taxon>Eukaryota</taxon>
        <taxon>Fungi</taxon>
        <taxon>Dikarya</taxon>
        <taxon>Basidiomycota</taxon>
        <taxon>Agaricomycotina</taxon>
        <taxon>Agaricomycetes</taxon>
        <taxon>Russulales</taxon>
        <taxon>Russulaceae</taxon>
        <taxon>Russula</taxon>
    </lineage>
</organism>
<gene>
    <name evidence="4" type="ORF">DFH94DRAFT_842368</name>
</gene>
<reference evidence="4" key="2">
    <citation type="journal article" date="2020" name="Nat. Commun.">
        <title>Large-scale genome sequencing of mycorrhizal fungi provides insights into the early evolution of symbiotic traits.</title>
        <authorList>
            <person name="Miyauchi S."/>
            <person name="Kiss E."/>
            <person name="Kuo A."/>
            <person name="Drula E."/>
            <person name="Kohler A."/>
            <person name="Sanchez-Garcia M."/>
            <person name="Morin E."/>
            <person name="Andreopoulos B."/>
            <person name="Barry K.W."/>
            <person name="Bonito G."/>
            <person name="Buee M."/>
            <person name="Carver A."/>
            <person name="Chen C."/>
            <person name="Cichocki N."/>
            <person name="Clum A."/>
            <person name="Culley D."/>
            <person name="Crous P.W."/>
            <person name="Fauchery L."/>
            <person name="Girlanda M."/>
            <person name="Hayes R.D."/>
            <person name="Keri Z."/>
            <person name="LaButti K."/>
            <person name="Lipzen A."/>
            <person name="Lombard V."/>
            <person name="Magnuson J."/>
            <person name="Maillard F."/>
            <person name="Murat C."/>
            <person name="Nolan M."/>
            <person name="Ohm R.A."/>
            <person name="Pangilinan J."/>
            <person name="Pereira M.F."/>
            <person name="Perotto S."/>
            <person name="Peter M."/>
            <person name="Pfister S."/>
            <person name="Riley R."/>
            <person name="Sitrit Y."/>
            <person name="Stielow J.B."/>
            <person name="Szollosi G."/>
            <person name="Zifcakova L."/>
            <person name="Stursova M."/>
            <person name="Spatafora J.W."/>
            <person name="Tedersoo L."/>
            <person name="Vaario L.M."/>
            <person name="Yamada A."/>
            <person name="Yan M."/>
            <person name="Wang P."/>
            <person name="Xu J."/>
            <person name="Bruns T."/>
            <person name="Baldrian P."/>
            <person name="Vilgalys R."/>
            <person name="Dunand C."/>
            <person name="Henrissat B."/>
            <person name="Grigoriev I.V."/>
            <person name="Hibbett D."/>
            <person name="Nagy L.G."/>
            <person name="Martin F.M."/>
        </authorList>
    </citation>
    <scope>NUCLEOTIDE SEQUENCE</scope>
    <source>
        <strain evidence="4">Prilba</strain>
    </source>
</reference>
<dbReference type="EMBL" id="WHVB01000003">
    <property type="protein sequence ID" value="KAF8484429.1"/>
    <property type="molecule type" value="Genomic_DNA"/>
</dbReference>
<reference evidence="4" key="1">
    <citation type="submission" date="2019-10" db="EMBL/GenBank/DDBJ databases">
        <authorList>
            <consortium name="DOE Joint Genome Institute"/>
            <person name="Kuo A."/>
            <person name="Miyauchi S."/>
            <person name="Kiss E."/>
            <person name="Drula E."/>
            <person name="Kohler A."/>
            <person name="Sanchez-Garcia M."/>
            <person name="Andreopoulos B."/>
            <person name="Barry K.W."/>
            <person name="Bonito G."/>
            <person name="Buee M."/>
            <person name="Carver A."/>
            <person name="Chen C."/>
            <person name="Cichocki N."/>
            <person name="Clum A."/>
            <person name="Culley D."/>
            <person name="Crous P.W."/>
            <person name="Fauchery L."/>
            <person name="Girlanda M."/>
            <person name="Hayes R."/>
            <person name="Keri Z."/>
            <person name="LaButti K."/>
            <person name="Lipzen A."/>
            <person name="Lombard V."/>
            <person name="Magnuson J."/>
            <person name="Maillard F."/>
            <person name="Morin E."/>
            <person name="Murat C."/>
            <person name="Nolan M."/>
            <person name="Ohm R."/>
            <person name="Pangilinan J."/>
            <person name="Pereira M."/>
            <person name="Perotto S."/>
            <person name="Peter M."/>
            <person name="Riley R."/>
            <person name="Sitrit Y."/>
            <person name="Stielow B."/>
            <person name="Szollosi G."/>
            <person name="Zifcakova L."/>
            <person name="Stursova M."/>
            <person name="Spatafora J.W."/>
            <person name="Tedersoo L."/>
            <person name="Vaario L.-M."/>
            <person name="Yamada A."/>
            <person name="Yan M."/>
            <person name="Wang P."/>
            <person name="Xu J."/>
            <person name="Bruns T."/>
            <person name="Baldrian P."/>
            <person name="Vilgalys R."/>
            <person name="Henrissat B."/>
            <person name="Grigoriev I.V."/>
            <person name="Hibbett D."/>
            <person name="Nagy L.G."/>
            <person name="Martin F.M."/>
        </authorList>
    </citation>
    <scope>NUCLEOTIDE SEQUENCE</scope>
    <source>
        <strain evidence="4">Prilba</strain>
    </source>
</reference>
<keyword evidence="5" id="KW-1185">Reference proteome</keyword>
<evidence type="ECO:0000313" key="5">
    <source>
        <dbReference type="Proteomes" id="UP000759537"/>
    </source>
</evidence>
<feature type="domain" description="DRBM" evidence="3">
    <location>
        <begin position="3"/>
        <end position="75"/>
    </location>
</feature>
<dbReference type="OrthoDB" id="112668at2759"/>
<accession>A0A9P5N1X6</accession>
<evidence type="ECO:0000259" key="3">
    <source>
        <dbReference type="PROSITE" id="PS50137"/>
    </source>
</evidence>
<dbReference type="Proteomes" id="UP000759537">
    <property type="component" value="Unassembled WGS sequence"/>
</dbReference>
<name>A0A9P5N1X6_9AGAM</name>
<feature type="region of interest" description="Disordered" evidence="2">
    <location>
        <begin position="1"/>
        <end position="31"/>
    </location>
</feature>